<dbReference type="InterPro" id="IPR035810">
    <property type="entry name" value="PEBP_euk"/>
</dbReference>
<evidence type="ECO:0000256" key="2">
    <source>
        <dbReference type="SAM" id="SignalP"/>
    </source>
</evidence>
<dbReference type="Proteomes" id="UP001209878">
    <property type="component" value="Unassembled WGS sequence"/>
</dbReference>
<evidence type="ECO:0008006" key="5">
    <source>
        <dbReference type="Google" id="ProtNLM"/>
    </source>
</evidence>
<dbReference type="Pfam" id="PF01161">
    <property type="entry name" value="PBP"/>
    <property type="match status" value="1"/>
</dbReference>
<sequence length="314" mass="32974">MAGSSIVSLVCLVTCAYICVHEPHMSSAQMTGGHDAVEKKMCEDLPSICPCNARHLDVTAGGAALVCGASQTVASMATLPTIKPPTGVTLDQGALYTVMIIDRDAPGREAPFFRYWLHGLFSDIRAADVSKGDIEKGTILMTYSEPTPPANSGAHSFQVLLLKQDPTVDANTMQGMPDGKNRGQFAAHAFLRDNKMCGTGQLIGAFEFHCSNPDGVDPKNPARQCPDPPTAVQDTTTSKHETTAAEADQTTPTTSGNNATTDTTARAGDSTATSSHDNAITSGRDVTTQVSGTSGHGSFLHPLVSVVLLLFLLL</sequence>
<evidence type="ECO:0000256" key="1">
    <source>
        <dbReference type="SAM" id="MobiDB-lite"/>
    </source>
</evidence>
<feature type="chain" id="PRO_5042227940" description="Phosphatidylethanolamine-binding protein" evidence="2">
    <location>
        <begin position="22"/>
        <end position="314"/>
    </location>
</feature>
<gene>
    <name evidence="3" type="ORF">NP493_251g00025</name>
</gene>
<feature type="region of interest" description="Disordered" evidence="1">
    <location>
        <begin position="217"/>
        <end position="295"/>
    </location>
</feature>
<dbReference type="EMBL" id="JAODUO010000251">
    <property type="protein sequence ID" value="KAK2184821.1"/>
    <property type="molecule type" value="Genomic_DNA"/>
</dbReference>
<name>A0AAD9UD15_RIDPI</name>
<organism evidence="3 4">
    <name type="scientific">Ridgeia piscesae</name>
    <name type="common">Tubeworm</name>
    <dbReference type="NCBI Taxonomy" id="27915"/>
    <lineage>
        <taxon>Eukaryota</taxon>
        <taxon>Metazoa</taxon>
        <taxon>Spiralia</taxon>
        <taxon>Lophotrochozoa</taxon>
        <taxon>Annelida</taxon>
        <taxon>Polychaeta</taxon>
        <taxon>Sedentaria</taxon>
        <taxon>Canalipalpata</taxon>
        <taxon>Sabellida</taxon>
        <taxon>Siboglinidae</taxon>
        <taxon>Ridgeia</taxon>
    </lineage>
</organism>
<accession>A0AAD9UD15</accession>
<protein>
    <recommendedName>
        <fullName evidence="5">Phosphatidylethanolamine-binding protein</fullName>
    </recommendedName>
</protein>
<keyword evidence="2" id="KW-0732">Signal</keyword>
<dbReference type="Gene3D" id="3.90.280.10">
    <property type="entry name" value="PEBP-like"/>
    <property type="match status" value="1"/>
</dbReference>
<dbReference type="CDD" id="cd00866">
    <property type="entry name" value="PEBP_euk"/>
    <property type="match status" value="1"/>
</dbReference>
<evidence type="ECO:0000313" key="4">
    <source>
        <dbReference type="Proteomes" id="UP001209878"/>
    </source>
</evidence>
<evidence type="ECO:0000313" key="3">
    <source>
        <dbReference type="EMBL" id="KAK2184821.1"/>
    </source>
</evidence>
<dbReference type="PANTHER" id="PTHR11362:SF82">
    <property type="entry name" value="PHOSPHATIDYLETHANOLAMINE-BINDING PROTEIN 4"/>
    <property type="match status" value="1"/>
</dbReference>
<comment type="caution">
    <text evidence="3">The sequence shown here is derived from an EMBL/GenBank/DDBJ whole genome shotgun (WGS) entry which is preliminary data.</text>
</comment>
<reference evidence="3" key="1">
    <citation type="journal article" date="2023" name="Mol. Biol. Evol.">
        <title>Third-Generation Sequencing Reveals the Adaptive Role of the Epigenome in Three Deep-Sea Polychaetes.</title>
        <authorList>
            <person name="Perez M."/>
            <person name="Aroh O."/>
            <person name="Sun Y."/>
            <person name="Lan Y."/>
            <person name="Juniper S.K."/>
            <person name="Young C.R."/>
            <person name="Angers B."/>
            <person name="Qian P.Y."/>
        </authorList>
    </citation>
    <scope>NUCLEOTIDE SEQUENCE</scope>
    <source>
        <strain evidence="3">R07B-5</strain>
    </source>
</reference>
<dbReference type="SUPFAM" id="SSF49777">
    <property type="entry name" value="PEBP-like"/>
    <property type="match status" value="1"/>
</dbReference>
<dbReference type="InterPro" id="IPR036610">
    <property type="entry name" value="PEBP-like_sf"/>
</dbReference>
<proteinExistence type="predicted"/>
<dbReference type="AlphaFoldDB" id="A0AAD9UD15"/>
<dbReference type="InterPro" id="IPR008914">
    <property type="entry name" value="PEBP"/>
</dbReference>
<feature type="signal peptide" evidence="2">
    <location>
        <begin position="1"/>
        <end position="21"/>
    </location>
</feature>
<feature type="compositionally biased region" description="Polar residues" evidence="1">
    <location>
        <begin position="270"/>
        <end position="293"/>
    </location>
</feature>
<dbReference type="PANTHER" id="PTHR11362">
    <property type="entry name" value="PHOSPHATIDYLETHANOLAMINE-BINDING PROTEIN"/>
    <property type="match status" value="1"/>
</dbReference>
<keyword evidence="4" id="KW-1185">Reference proteome</keyword>
<feature type="compositionally biased region" description="Low complexity" evidence="1">
    <location>
        <begin position="250"/>
        <end position="264"/>
    </location>
</feature>